<dbReference type="Gene3D" id="3.10.10.10">
    <property type="entry name" value="HIV Type 1 Reverse Transcriptase, subunit A, domain 1"/>
    <property type="match status" value="1"/>
</dbReference>
<dbReference type="InterPro" id="IPR001878">
    <property type="entry name" value="Znf_CCHC"/>
</dbReference>
<evidence type="ECO:0000259" key="2">
    <source>
        <dbReference type="PROSITE" id="PS50158"/>
    </source>
</evidence>
<dbReference type="GO" id="GO:0003676">
    <property type="term" value="F:nucleic acid binding"/>
    <property type="evidence" value="ECO:0007669"/>
    <property type="project" value="InterPro"/>
</dbReference>
<evidence type="ECO:0000313" key="3">
    <source>
        <dbReference type="EMBL" id="OWZ07788.1"/>
    </source>
</evidence>
<dbReference type="CDD" id="cd00303">
    <property type="entry name" value="retropepsin_like"/>
    <property type="match status" value="1"/>
</dbReference>
<dbReference type="PANTHER" id="PTHR15503:SF22">
    <property type="entry name" value="TRANSPOSON TY3-I GAG POLYPROTEIN"/>
    <property type="match status" value="1"/>
</dbReference>
<dbReference type="Proteomes" id="UP000198211">
    <property type="component" value="Unassembled WGS sequence"/>
</dbReference>
<protein>
    <submittedName>
        <fullName evidence="3">Retroelement</fullName>
    </submittedName>
</protein>
<dbReference type="PANTHER" id="PTHR15503">
    <property type="entry name" value="LDOC1 RELATED"/>
    <property type="match status" value="1"/>
</dbReference>
<evidence type="ECO:0000256" key="1">
    <source>
        <dbReference type="PROSITE-ProRule" id="PRU00047"/>
    </source>
</evidence>
<name>A0A225VSA2_9STRA</name>
<dbReference type="SUPFAM" id="SSF56672">
    <property type="entry name" value="DNA/RNA polymerases"/>
    <property type="match status" value="1"/>
</dbReference>
<keyword evidence="1" id="KW-0863">Zinc-finger</keyword>
<evidence type="ECO:0000313" key="4">
    <source>
        <dbReference type="Proteomes" id="UP000198211"/>
    </source>
</evidence>
<dbReference type="InterPro" id="IPR043502">
    <property type="entry name" value="DNA/RNA_pol_sf"/>
</dbReference>
<dbReference type="SMART" id="SM00343">
    <property type="entry name" value="ZnF_C2HC"/>
    <property type="match status" value="1"/>
</dbReference>
<feature type="domain" description="CCHC-type" evidence="2">
    <location>
        <begin position="22"/>
        <end position="35"/>
    </location>
</feature>
<gene>
    <name evidence="3" type="ORF">PHMEG_00019782</name>
</gene>
<sequence length="428" mass="48925">MEVDNVNFRQISREDCRKRNLCFRCKRPGHRMNDCIMKSSYPMPNRYGRQSSNSVQVLETSRTNTSSVEPLSFRNYSVNIARVHRPVQPGVEHNLIHKKVMINGYSLLALIDCGANHNLLRPGIACGPAKEHVTSVESFDGSVRRDVRLGEVTATVTMGGMVCSEVTFTEYELPASHDVILGKPWLTKFNPRINWQTNEMKIASSLFAFPDISAAYFDVPITTEDTRLHEFVAAPHDFNFYHVKVTAAEEDGEHSEKIKRLLDEFKDVFPAVLPPERSVEFELNLEADARPSSRAPFRLSKTEQEALQGFVDDLLEKQWIEISDSPYVSIAFGIPKRDRKTGKQQSRREWIRSGNPTAPVRWVVDYRYLNSQTLVPKIPLPNIEELFDQMARVVVFSVIDLAQGYHQMRVKPACRPYTAFRTGTETYH</sequence>
<keyword evidence="1" id="KW-0862">Zinc</keyword>
<organism evidence="3 4">
    <name type="scientific">Phytophthora megakarya</name>
    <dbReference type="NCBI Taxonomy" id="4795"/>
    <lineage>
        <taxon>Eukaryota</taxon>
        <taxon>Sar</taxon>
        <taxon>Stramenopiles</taxon>
        <taxon>Oomycota</taxon>
        <taxon>Peronosporomycetes</taxon>
        <taxon>Peronosporales</taxon>
        <taxon>Peronosporaceae</taxon>
        <taxon>Phytophthora</taxon>
    </lineage>
</organism>
<dbReference type="Gene3D" id="3.30.70.270">
    <property type="match status" value="1"/>
</dbReference>
<dbReference type="Gene3D" id="2.40.70.10">
    <property type="entry name" value="Acid Proteases"/>
    <property type="match status" value="1"/>
</dbReference>
<keyword evidence="1" id="KW-0479">Metal-binding</keyword>
<dbReference type="EMBL" id="NBNE01003402">
    <property type="protein sequence ID" value="OWZ07788.1"/>
    <property type="molecule type" value="Genomic_DNA"/>
</dbReference>
<keyword evidence="4" id="KW-1185">Reference proteome</keyword>
<dbReference type="OrthoDB" id="121136at2759"/>
<dbReference type="GO" id="GO:0008270">
    <property type="term" value="F:zinc ion binding"/>
    <property type="evidence" value="ECO:0007669"/>
    <property type="project" value="UniProtKB-KW"/>
</dbReference>
<dbReference type="InterPro" id="IPR043128">
    <property type="entry name" value="Rev_trsase/Diguanyl_cyclase"/>
</dbReference>
<dbReference type="AlphaFoldDB" id="A0A225VSA2"/>
<comment type="caution">
    <text evidence="3">The sequence shown here is derived from an EMBL/GenBank/DDBJ whole genome shotgun (WGS) entry which is preliminary data.</text>
</comment>
<accession>A0A225VSA2</accession>
<dbReference type="PROSITE" id="PS50158">
    <property type="entry name" value="ZF_CCHC"/>
    <property type="match status" value="1"/>
</dbReference>
<proteinExistence type="predicted"/>
<reference evidence="4" key="1">
    <citation type="submission" date="2017-03" db="EMBL/GenBank/DDBJ databases">
        <title>Phytopthora megakarya and P. palmivora, two closely related causual agents of cacao black pod achieved similar genome size and gene model numbers by different mechanisms.</title>
        <authorList>
            <person name="Ali S."/>
            <person name="Shao J."/>
            <person name="Larry D.J."/>
            <person name="Kronmiller B."/>
            <person name="Shen D."/>
            <person name="Strem M.D."/>
            <person name="Melnick R.L."/>
            <person name="Guiltinan M.J."/>
            <person name="Tyler B.M."/>
            <person name="Meinhardt L.W."/>
            <person name="Bailey B.A."/>
        </authorList>
    </citation>
    <scope>NUCLEOTIDE SEQUENCE [LARGE SCALE GENOMIC DNA]</scope>
    <source>
        <strain evidence="4">zdho120</strain>
    </source>
</reference>
<dbReference type="InterPro" id="IPR021109">
    <property type="entry name" value="Peptidase_aspartic_dom_sf"/>
</dbReference>
<dbReference type="SUPFAM" id="SSF50630">
    <property type="entry name" value="Acid proteases"/>
    <property type="match status" value="1"/>
</dbReference>
<dbReference type="InterPro" id="IPR032567">
    <property type="entry name" value="RTL1-rel"/>
</dbReference>